<evidence type="ECO:0000256" key="1">
    <source>
        <dbReference type="ARBA" id="ARBA00009995"/>
    </source>
</evidence>
<evidence type="ECO:0000256" key="2">
    <source>
        <dbReference type="ARBA" id="ARBA00022679"/>
    </source>
</evidence>
<keyword evidence="3" id="KW-0328">Glycosyltransferase</keyword>
<proteinExistence type="evidence at transcript level"/>
<dbReference type="EMBL" id="MT075706">
    <property type="protein sequence ID" value="QSB46690.1"/>
    <property type="molecule type" value="mRNA"/>
</dbReference>
<dbReference type="PANTHER" id="PTHR11926:SF1547">
    <property type="entry name" value="GLYCOSYLTRANSFERASE"/>
    <property type="match status" value="1"/>
</dbReference>
<protein>
    <recommendedName>
        <fullName evidence="4">Glycosyltransferase</fullName>
        <ecNumber evidence="4">2.4.1.-</ecNumber>
    </recommendedName>
</protein>
<accession>A0A896AQN6</accession>
<dbReference type="InterPro" id="IPR035595">
    <property type="entry name" value="UDP_glycos_trans_CS"/>
</dbReference>
<dbReference type="AlphaFoldDB" id="A0A896AQN6"/>
<reference evidence="5" key="1">
    <citation type="journal article" date="2020" name="Org. Chem. Front.">
        <title>Discovery and characterization of four glycosyltransferases involved in anthraquinone glycoside biosynthesis in Rubia yunnanensis.</title>
        <authorList>
            <person name="Yi S."/>
            <person name="Kuang T."/>
            <person name="Miao Y."/>
            <person name="Xu Y."/>
            <person name="Wang Z."/>
            <person name="Dong L.-B."/>
            <person name="Tan N."/>
        </authorList>
    </citation>
    <scope>NUCLEOTIDE SEQUENCE</scope>
    <source>
        <strain evidence="5">RyUGT35</strain>
        <tissue evidence="5">Root</tissue>
    </source>
</reference>
<evidence type="ECO:0000313" key="5">
    <source>
        <dbReference type="EMBL" id="QSB46690.1"/>
    </source>
</evidence>
<gene>
    <name evidence="5" type="primary">UGT85K33</name>
</gene>
<dbReference type="Pfam" id="PF00201">
    <property type="entry name" value="UDPGT"/>
    <property type="match status" value="1"/>
</dbReference>
<dbReference type="CDD" id="cd03784">
    <property type="entry name" value="GT1_Gtf-like"/>
    <property type="match status" value="1"/>
</dbReference>
<comment type="similarity">
    <text evidence="1 3">Belongs to the UDP-glycosyltransferase family.</text>
</comment>
<keyword evidence="2 3" id="KW-0808">Transferase</keyword>
<name>A0A896AQN6_9GENT</name>
<evidence type="ECO:0000256" key="4">
    <source>
        <dbReference type="RuleBase" id="RU362057"/>
    </source>
</evidence>
<evidence type="ECO:0000256" key="3">
    <source>
        <dbReference type="RuleBase" id="RU003718"/>
    </source>
</evidence>
<dbReference type="FunFam" id="3.40.50.2000:FF:000055">
    <property type="entry name" value="Glycosyltransferase"/>
    <property type="match status" value="1"/>
</dbReference>
<dbReference type="Gene3D" id="3.40.50.2000">
    <property type="entry name" value="Glycogen Phosphorylase B"/>
    <property type="match status" value="2"/>
</dbReference>
<dbReference type="FunFam" id="3.40.50.2000:FF:000056">
    <property type="entry name" value="Glycosyltransferase"/>
    <property type="match status" value="1"/>
</dbReference>
<dbReference type="SUPFAM" id="SSF53756">
    <property type="entry name" value="UDP-Glycosyltransferase/glycogen phosphorylase"/>
    <property type="match status" value="1"/>
</dbReference>
<dbReference type="PANTHER" id="PTHR11926">
    <property type="entry name" value="GLUCOSYL/GLUCURONOSYL TRANSFERASES"/>
    <property type="match status" value="1"/>
</dbReference>
<dbReference type="GO" id="GO:0080043">
    <property type="term" value="F:quercetin 3-O-glucosyltransferase activity"/>
    <property type="evidence" value="ECO:0007669"/>
    <property type="project" value="TreeGrafter"/>
</dbReference>
<dbReference type="InterPro" id="IPR002213">
    <property type="entry name" value="UDP_glucos_trans"/>
</dbReference>
<dbReference type="PROSITE" id="PS00375">
    <property type="entry name" value="UDPGT"/>
    <property type="match status" value="1"/>
</dbReference>
<organism evidence="5">
    <name type="scientific">Rubia yunnanensis</name>
    <dbReference type="NCBI Taxonomy" id="1650721"/>
    <lineage>
        <taxon>Eukaryota</taxon>
        <taxon>Viridiplantae</taxon>
        <taxon>Streptophyta</taxon>
        <taxon>Embryophyta</taxon>
        <taxon>Tracheophyta</taxon>
        <taxon>Spermatophyta</taxon>
        <taxon>Magnoliopsida</taxon>
        <taxon>eudicotyledons</taxon>
        <taxon>Gunneridae</taxon>
        <taxon>Pentapetalae</taxon>
        <taxon>asterids</taxon>
        <taxon>lamiids</taxon>
        <taxon>Gentianales</taxon>
        <taxon>Rubiaceae</taxon>
        <taxon>Rubioideae</taxon>
        <taxon>Rubieae</taxon>
        <taxon>Rubia</taxon>
    </lineage>
</organism>
<dbReference type="EC" id="2.4.1.-" evidence="4"/>
<dbReference type="GO" id="GO:0080044">
    <property type="term" value="F:quercetin 7-O-glucosyltransferase activity"/>
    <property type="evidence" value="ECO:0007669"/>
    <property type="project" value="TreeGrafter"/>
</dbReference>
<sequence>MGFLQNIPKKPHAVLVPFPAQGHVNPFMTLAKLLHTQGFHITFVNTEFNHRRLIRSKGPDSVRGFDDFKFETIPDGLPPSDKDATQEVPMICDSTRKTCLVPFKELLVKLNSSPETPPVSCVISDGVMSFGIKAATDLGIPQVQFWTASACSFVGYLHYRELIKRGIVPFKNDDYHRDGTLDEPVDWVSGMKNVRLRDLPSFLRTTDPNDIMFDFLGEESQNCLNAPAIIFNTFDELEKEALDTVISTFNFPNIFTIGPLHLLSTKHIAPQSKVSALNSSLWKTDTKVLEWLDKREPCSVVFVNYGSVTTMSEAHFIEFAWGLASSGHHFLWIVRPDVVNGGESSTTSFPGEGFLEEIKDRGLLATWCEQDKVLNHPAVGAFLSHCGWNSTIESISAGVPVIGWPFFADQQTNSHYVSASDKWGMGMEMNYDVKREEVATLVGEMLVGEKGKEKRLRAQDWKKKAEGATDVGGLTYNNFHSFIHYIMKG</sequence>